<protein>
    <submittedName>
        <fullName evidence="1">Uncharacterized protein</fullName>
    </submittedName>
</protein>
<organism evidence="1">
    <name type="scientific">Klebsiella phage FKP3</name>
    <dbReference type="NCBI Taxonomy" id="3231233"/>
    <lineage>
        <taxon>Viruses</taxon>
        <taxon>Duplodnaviria</taxon>
        <taxon>Heunggongvirae</taxon>
        <taxon>Uroviricota</taxon>
        <taxon>Caudoviricetes</taxon>
        <taxon>Stephanstirmvirinae</taxon>
        <taxon>Justusliebigvirus</taxon>
    </lineage>
</organism>
<proteinExistence type="predicted"/>
<accession>A0AAU8I0D5</accession>
<name>A0AAU8I0D5_9CAUD</name>
<reference evidence="1" key="1">
    <citation type="submission" date="2024-06" db="EMBL/GenBank/DDBJ databases">
        <title>High activity and specificity of bacteriophage cocktails against carbapenem-resistant Klebsiella pneumoniae belonging to high-risk clones CG258 and ST307.</title>
        <authorList>
            <person name="Jimenez Quiceno J."/>
            <person name="Salazar Ospina L."/>
            <person name="Tellez Carrasquilla S."/>
        </authorList>
    </citation>
    <scope>NUCLEOTIDE SEQUENCE</scope>
</reference>
<evidence type="ECO:0000313" key="1">
    <source>
        <dbReference type="EMBL" id="XCI78180.1"/>
    </source>
</evidence>
<dbReference type="EMBL" id="PP895363">
    <property type="protein sequence ID" value="XCI78180.1"/>
    <property type="molecule type" value="Genomic_DNA"/>
</dbReference>
<sequence length="94" mass="10674">MAGLEHSFVESWEGWDEVGSAGDLCFYDCKLLPHIQDIAPEGTKHTVMIFLMSESTVQFDFYSHYGDEDRCDGYLGSKAFKIKAVLEEEIPCEE</sequence>